<dbReference type="InterPro" id="IPR005053">
    <property type="entry name" value="MobA_MobL"/>
</dbReference>
<dbReference type="STRING" id="1220579.GCA_001571345_03349"/>
<dbReference type="Pfam" id="PF03389">
    <property type="entry name" value="MobA_MobL"/>
    <property type="match status" value="1"/>
</dbReference>
<dbReference type="Proteomes" id="UP000248257">
    <property type="component" value="Unassembled WGS sequence"/>
</dbReference>
<evidence type="ECO:0000256" key="3">
    <source>
        <dbReference type="SAM" id="Coils"/>
    </source>
</evidence>
<keyword evidence="3" id="KW-0175">Coiled coil</keyword>
<comment type="similarity">
    <text evidence="1">Belongs to the MobA/MobL family.</text>
</comment>
<organism evidence="5 6">
    <name type="scientific">Komagataeibacter xylinus</name>
    <name type="common">Gluconacetobacter xylinus</name>
    <dbReference type="NCBI Taxonomy" id="28448"/>
    <lineage>
        <taxon>Bacteria</taxon>
        <taxon>Pseudomonadati</taxon>
        <taxon>Pseudomonadota</taxon>
        <taxon>Alphaproteobacteria</taxon>
        <taxon>Acetobacterales</taxon>
        <taxon>Acetobacteraceae</taxon>
        <taxon>Komagataeibacter</taxon>
    </lineage>
</organism>
<feature type="coiled-coil region" evidence="3">
    <location>
        <begin position="240"/>
        <end position="267"/>
    </location>
</feature>
<evidence type="ECO:0000256" key="2">
    <source>
        <dbReference type="ARBA" id="ARBA00022971"/>
    </source>
</evidence>
<protein>
    <recommendedName>
        <fullName evidence="4">MobA/MobL protein domain-containing protein</fullName>
    </recommendedName>
</protein>
<evidence type="ECO:0000313" key="6">
    <source>
        <dbReference type="Proteomes" id="UP000248257"/>
    </source>
</evidence>
<keyword evidence="6" id="KW-1185">Reference proteome</keyword>
<feature type="domain" description="MobA/MobL protein" evidence="4">
    <location>
        <begin position="63"/>
        <end position="200"/>
    </location>
</feature>
<evidence type="ECO:0000313" key="5">
    <source>
        <dbReference type="EMBL" id="PYD55437.1"/>
    </source>
</evidence>
<dbReference type="RefSeq" id="WP_061276795.1">
    <property type="nucleotide sequence ID" value="NZ_CBCRXN010000117.1"/>
</dbReference>
<gene>
    <name evidence="5" type="ORF">CFR75_16595</name>
</gene>
<dbReference type="Gene3D" id="3.30.930.30">
    <property type="match status" value="1"/>
</dbReference>
<accession>A0A318PXT5</accession>
<name>A0A318PXT5_KOMXY</name>
<keyword evidence="2" id="KW-0184">Conjugation</keyword>
<reference evidence="5 6" key="1">
    <citation type="submission" date="2017-07" db="EMBL/GenBank/DDBJ databases">
        <title>A draft genome sequence of Komagataeibacter xylinus LMG 1515.</title>
        <authorList>
            <person name="Skraban J."/>
            <person name="Cleenwerck I."/>
            <person name="Vandamme P."/>
            <person name="Trcek J."/>
        </authorList>
    </citation>
    <scope>NUCLEOTIDE SEQUENCE [LARGE SCALE GENOMIC DNA]</scope>
    <source>
        <strain evidence="5 6">LMG 1515</strain>
    </source>
</reference>
<evidence type="ECO:0000259" key="4">
    <source>
        <dbReference type="Pfam" id="PF03389"/>
    </source>
</evidence>
<dbReference type="EMBL" id="NKUC01000087">
    <property type="protein sequence ID" value="PYD55437.1"/>
    <property type="molecule type" value="Genomic_DNA"/>
</dbReference>
<sequence>MAIYSVNVSAIGKGTQKQAGTAGAHVSYITRSTAAVAVLAERMPTARIGSRGGAARKWLDEQEQADRKNGRVVTKVMVALPHELTDEQRGDLVRDFCERMTAGRGSWLAAIHRPSGDDARNHHAHIVLRDKDFETGKVVVGLSNAKSVDLIRTEWERFANAALEAAGEVARIDRRSLADQGETREPGSHVGPAVTAIERRGEVSAVRVRVVCQKSEKQPKPLRLSDLIFDDDPEQEVQDLDEWLAYQERLEAEAEQQRREAIKFQNTKRREILKEASELAERVKGPVEDMERWNSQRNVWDWEELNPDWVSGRRDEFSRLKMRADELMLPVAPRGWLALLRPIFELLQSLMERMQRLLPDQDAKWNDDLDNRPKM</sequence>
<evidence type="ECO:0000256" key="1">
    <source>
        <dbReference type="ARBA" id="ARBA00010873"/>
    </source>
</evidence>
<proteinExistence type="inferred from homology"/>
<dbReference type="AlphaFoldDB" id="A0A318PXT5"/>
<comment type="caution">
    <text evidence="5">The sequence shown here is derived from an EMBL/GenBank/DDBJ whole genome shotgun (WGS) entry which is preliminary data.</text>
</comment>
<dbReference type="OrthoDB" id="1826980at2"/>